<accession>A0ABV6YY86</accession>
<feature type="transmembrane region" description="Helical" evidence="1">
    <location>
        <begin position="154"/>
        <end position="187"/>
    </location>
</feature>
<dbReference type="Proteomes" id="UP001594351">
    <property type="component" value="Unassembled WGS sequence"/>
</dbReference>
<feature type="transmembrane region" description="Helical" evidence="1">
    <location>
        <begin position="202"/>
        <end position="222"/>
    </location>
</feature>
<feature type="transmembrane region" description="Helical" evidence="1">
    <location>
        <begin position="267"/>
        <end position="286"/>
    </location>
</feature>
<comment type="caution">
    <text evidence="2">The sequence shown here is derived from an EMBL/GenBank/DDBJ whole genome shotgun (WGS) entry which is preliminary data.</text>
</comment>
<gene>
    <name evidence="2" type="ORF">ACFL27_12600</name>
</gene>
<sequence>MEIHCLVVRYGSDPEHRSNFPLHFLILPFILGQLLITNIWDFPIYCGFLFLVIVFHPALSTFFKDLSQRLPLLKHFDPLLLRTLTCFALILFALLISAPFLLYYEGQQQGIRIVKDRSVLSEFLIQYGLFILIIILYLRHRFRHYLTDERSKKALMIAGFLCILLYLLLKFWVLLLVFGLTMIFLYLVMNQVDQETIFTDTLLLAGVGLLFLCEIIYIKDFYGGQPRMNTVFKFGYQAWILLSLAIPAMVAHLFSEKNSSGNVRLKSGYVLMILIGFSVMTIFPIFGTYSYSYHFKPSPTLDGMQFISRHHPHDARAIEWLQDLEGIKVLLEAPGDSYKYHSVYSTFGGHVTVIGWQQHESLWRDWSWKLVKERVTEVDDIYEGSDRHKAAALIKKFHLDYIVFGPHEHEKYGQSSYNWLHTSFPTAFQSGMVTIFEVPGTD</sequence>
<proteinExistence type="predicted"/>
<dbReference type="EMBL" id="JBHPBY010000144">
    <property type="protein sequence ID" value="MFC1851026.1"/>
    <property type="molecule type" value="Genomic_DNA"/>
</dbReference>
<feature type="transmembrane region" description="Helical" evidence="1">
    <location>
        <begin position="234"/>
        <end position="255"/>
    </location>
</feature>
<feature type="transmembrane region" description="Helical" evidence="1">
    <location>
        <begin position="20"/>
        <end position="36"/>
    </location>
</feature>
<feature type="transmembrane region" description="Helical" evidence="1">
    <location>
        <begin position="84"/>
        <end position="104"/>
    </location>
</feature>
<keyword evidence="1" id="KW-0472">Membrane</keyword>
<feature type="transmembrane region" description="Helical" evidence="1">
    <location>
        <begin position="124"/>
        <end position="142"/>
    </location>
</feature>
<protein>
    <submittedName>
        <fullName evidence="2">DUF2298 domain-containing protein</fullName>
    </submittedName>
</protein>
<evidence type="ECO:0000313" key="3">
    <source>
        <dbReference type="Proteomes" id="UP001594351"/>
    </source>
</evidence>
<keyword evidence="1" id="KW-0812">Transmembrane</keyword>
<reference evidence="2 3" key="1">
    <citation type="submission" date="2024-09" db="EMBL/GenBank/DDBJ databases">
        <title>Laminarin stimulates single cell rates of sulfate reduction while oxygen inhibits transcriptomic activity in coastal marine sediment.</title>
        <authorList>
            <person name="Lindsay M."/>
            <person name="Orcutt B."/>
            <person name="Emerson D."/>
            <person name="Stepanauskas R."/>
            <person name="D'Angelo T."/>
        </authorList>
    </citation>
    <scope>NUCLEOTIDE SEQUENCE [LARGE SCALE GENOMIC DNA]</scope>
    <source>
        <strain evidence="2">SAG AM-311-K15</strain>
    </source>
</reference>
<name>A0ABV6YY86_UNCC1</name>
<evidence type="ECO:0000313" key="2">
    <source>
        <dbReference type="EMBL" id="MFC1851026.1"/>
    </source>
</evidence>
<dbReference type="PANTHER" id="PTHR10790:SF51">
    <property type="entry name" value="TETRATRICOPEPTIDE REPEAT PROTEIN"/>
    <property type="match status" value="1"/>
</dbReference>
<keyword evidence="1" id="KW-1133">Transmembrane helix</keyword>
<dbReference type="InterPro" id="IPR018746">
    <property type="entry name" value="DUF2298"/>
</dbReference>
<evidence type="ECO:0000256" key="1">
    <source>
        <dbReference type="SAM" id="Phobius"/>
    </source>
</evidence>
<feature type="transmembrane region" description="Helical" evidence="1">
    <location>
        <begin position="42"/>
        <end position="63"/>
    </location>
</feature>
<organism evidence="2 3">
    <name type="scientific">candidate division CSSED10-310 bacterium</name>
    <dbReference type="NCBI Taxonomy" id="2855610"/>
    <lineage>
        <taxon>Bacteria</taxon>
        <taxon>Bacteria division CSSED10-310</taxon>
    </lineage>
</organism>
<dbReference type="PANTHER" id="PTHR10790">
    <property type="entry name" value="TPR-DOMAIN CONTAINING PROTEIN"/>
    <property type="match status" value="1"/>
</dbReference>
<dbReference type="Pfam" id="PF10060">
    <property type="entry name" value="DUF2298"/>
    <property type="match status" value="1"/>
</dbReference>
<keyword evidence="3" id="KW-1185">Reference proteome</keyword>